<evidence type="ECO:0000256" key="1">
    <source>
        <dbReference type="SAM" id="Phobius"/>
    </source>
</evidence>
<dbReference type="AlphaFoldDB" id="A0A0F9D4B9"/>
<organism evidence="2">
    <name type="scientific">marine sediment metagenome</name>
    <dbReference type="NCBI Taxonomy" id="412755"/>
    <lineage>
        <taxon>unclassified sequences</taxon>
        <taxon>metagenomes</taxon>
        <taxon>ecological metagenomes</taxon>
    </lineage>
</organism>
<sequence>MTNEIGLWVLVTIGSFSLINLVLLGIVIRLFYHSLDRQKDILNQIRHLGMAASGILELEDDD</sequence>
<dbReference type="EMBL" id="LAZR01043502">
    <property type="protein sequence ID" value="KKL06918.1"/>
    <property type="molecule type" value="Genomic_DNA"/>
</dbReference>
<protein>
    <submittedName>
        <fullName evidence="2">Uncharacterized protein</fullName>
    </submittedName>
</protein>
<evidence type="ECO:0000313" key="2">
    <source>
        <dbReference type="EMBL" id="KKL06918.1"/>
    </source>
</evidence>
<keyword evidence="1" id="KW-1133">Transmembrane helix</keyword>
<keyword evidence="1" id="KW-0812">Transmembrane</keyword>
<name>A0A0F9D4B9_9ZZZZ</name>
<keyword evidence="1" id="KW-0472">Membrane</keyword>
<comment type="caution">
    <text evidence="2">The sequence shown here is derived from an EMBL/GenBank/DDBJ whole genome shotgun (WGS) entry which is preliminary data.</text>
</comment>
<accession>A0A0F9D4B9</accession>
<gene>
    <name evidence="2" type="ORF">LCGC14_2591220</name>
</gene>
<reference evidence="2" key="1">
    <citation type="journal article" date="2015" name="Nature">
        <title>Complex archaea that bridge the gap between prokaryotes and eukaryotes.</title>
        <authorList>
            <person name="Spang A."/>
            <person name="Saw J.H."/>
            <person name="Jorgensen S.L."/>
            <person name="Zaremba-Niedzwiedzka K."/>
            <person name="Martijn J."/>
            <person name="Lind A.E."/>
            <person name="van Eijk R."/>
            <person name="Schleper C."/>
            <person name="Guy L."/>
            <person name="Ettema T.J."/>
        </authorList>
    </citation>
    <scope>NUCLEOTIDE SEQUENCE</scope>
</reference>
<proteinExistence type="predicted"/>
<feature type="transmembrane region" description="Helical" evidence="1">
    <location>
        <begin position="6"/>
        <end position="32"/>
    </location>
</feature>